<feature type="region of interest" description="Disordered" evidence="1">
    <location>
        <begin position="714"/>
        <end position="776"/>
    </location>
</feature>
<gene>
    <name evidence="2" type="ORF">V1264_004164</name>
</gene>
<evidence type="ECO:0000313" key="2">
    <source>
        <dbReference type="EMBL" id="KAK7097145.1"/>
    </source>
</evidence>
<dbReference type="InterPro" id="IPR056852">
    <property type="entry name" value="AK17A/B"/>
</dbReference>
<feature type="compositionally biased region" description="Basic residues" evidence="1">
    <location>
        <begin position="732"/>
        <end position="742"/>
    </location>
</feature>
<feature type="compositionally biased region" description="Pro residues" evidence="1">
    <location>
        <begin position="666"/>
        <end position="695"/>
    </location>
</feature>
<dbReference type="Proteomes" id="UP001374579">
    <property type="component" value="Unassembled WGS sequence"/>
</dbReference>
<dbReference type="CDD" id="cd12264">
    <property type="entry name" value="RRM_AKAP17A"/>
    <property type="match status" value="1"/>
</dbReference>
<feature type="compositionally biased region" description="Polar residues" evidence="1">
    <location>
        <begin position="493"/>
        <end position="504"/>
    </location>
</feature>
<evidence type="ECO:0008006" key="4">
    <source>
        <dbReference type="Google" id="ProtNLM"/>
    </source>
</evidence>
<dbReference type="PANTHER" id="PTHR12484:SF4">
    <property type="entry name" value="A-KINASE ANCHOR PROTEIN 17A"/>
    <property type="match status" value="1"/>
</dbReference>
<feature type="compositionally biased region" description="Polar residues" evidence="1">
    <location>
        <begin position="766"/>
        <end position="776"/>
    </location>
</feature>
<sequence length="791" mass="91767">MANTSVCNDTSEAIELYEPQGLYLKPVARLNICAQLPQLKTPGKTISNWEVMEKVKNMIRPETFLSVKVAKSTMEFIRLEGEIENKSKLPLLIMKLDGKTIKLSGFPESLKVRAAEAKVPFPVRHDWDSYFRDARNMNELRPGERPDTVYMQDLPTRWFSKHDKGRGTEQKLRPSEEIVRRVFETFGEVRCVDIPMLDPFRKEIMGSLAKPGMITTFNYGQDIKFDVYVQYKDYISFVKAMDAMRGMKLLYKEDEDKALTANIRVDFDKHKHLSDKMLRKRRLERERLQALEDLRMQQERQEKEEEEAKREAERMKKVNAERERQRKKEERQRLKEERRKEREEKRRQKRVEKKQKEEEERMQLKIALEERRLLIAQRKLESLRLLSELFERVKDVKVKQDVAQQEEELEEKRKQEVLEEQRRRLEEERQKAEAKIQKKLQMRQQEVELREKILKNVKAKEQKTQDKQREELRLKMSGSRRLKSAVIMKKRLSSITRSNQSSSDSDNETKPGAKDGKEQSKSGKEQSKSGKEQSKGGGGDEGEKGEEKSKKVEVENEDSNSGIELITSSDEDEGPSHKKKKPSSTMERVLQANKLRGWGGEPEEEDEEEEGGGKKADPFSNKPRPVPIRRTFKKDKILIIKRVMDRDDSKKDDSDSDSGDSTITIIPPPRSSFAPPDDPANFMPPPGFMPPPWAFPVPGMMPPPWAGPPPPPGFMPPPWFGPRGPGPGFGRGRGRGRGRGFHTFKEPYLKKSNLPRKDSPEPEESGTISYKLSQKLSTKKDLDGRYMYPLT</sequence>
<organism evidence="2 3">
    <name type="scientific">Littorina saxatilis</name>
    <dbReference type="NCBI Taxonomy" id="31220"/>
    <lineage>
        <taxon>Eukaryota</taxon>
        <taxon>Metazoa</taxon>
        <taxon>Spiralia</taxon>
        <taxon>Lophotrochozoa</taxon>
        <taxon>Mollusca</taxon>
        <taxon>Gastropoda</taxon>
        <taxon>Caenogastropoda</taxon>
        <taxon>Littorinimorpha</taxon>
        <taxon>Littorinoidea</taxon>
        <taxon>Littorinidae</taxon>
        <taxon>Littorina</taxon>
    </lineage>
</organism>
<feature type="compositionally biased region" description="Acidic residues" evidence="1">
    <location>
        <begin position="601"/>
        <end position="610"/>
    </location>
</feature>
<feature type="region of interest" description="Disordered" evidence="1">
    <location>
        <begin position="294"/>
        <end position="358"/>
    </location>
</feature>
<name>A0AAN9G7X5_9CAEN</name>
<feature type="region of interest" description="Disordered" evidence="1">
    <location>
        <begin position="457"/>
        <end position="695"/>
    </location>
</feature>
<feature type="compositionally biased region" description="Basic and acidic residues" evidence="1">
    <location>
        <begin position="743"/>
        <end position="760"/>
    </location>
</feature>
<dbReference type="Pfam" id="PF25015">
    <property type="entry name" value="RBD_AKAP-17A"/>
    <property type="match status" value="1"/>
</dbReference>
<evidence type="ECO:0000313" key="3">
    <source>
        <dbReference type="Proteomes" id="UP001374579"/>
    </source>
</evidence>
<dbReference type="PANTHER" id="PTHR12484">
    <property type="entry name" value="B-LYMPHOCYTE ANTIGEN-RELATED"/>
    <property type="match status" value="1"/>
</dbReference>
<reference evidence="2 3" key="1">
    <citation type="submission" date="2024-02" db="EMBL/GenBank/DDBJ databases">
        <title>Chromosome-scale genome assembly of the rough periwinkle Littorina saxatilis.</title>
        <authorList>
            <person name="De Jode A."/>
            <person name="Faria R."/>
            <person name="Formenti G."/>
            <person name="Sims Y."/>
            <person name="Smith T.P."/>
            <person name="Tracey A."/>
            <person name="Wood J.M.D."/>
            <person name="Zagrodzka Z.B."/>
            <person name="Johannesson K."/>
            <person name="Butlin R.K."/>
            <person name="Leder E.H."/>
        </authorList>
    </citation>
    <scope>NUCLEOTIDE SEQUENCE [LARGE SCALE GENOMIC DNA]</scope>
    <source>
        <strain evidence="2">Snail1</strain>
        <tissue evidence="2">Muscle</tissue>
    </source>
</reference>
<feature type="compositionally biased region" description="Basic and acidic residues" evidence="1">
    <location>
        <begin position="541"/>
        <end position="554"/>
    </location>
</feature>
<feature type="compositionally biased region" description="Basic and acidic residues" evidence="1">
    <location>
        <begin position="457"/>
        <end position="474"/>
    </location>
</feature>
<accession>A0AAN9G7X5</accession>
<protein>
    <recommendedName>
        <fullName evidence="4">A-kinase anchor protein 17A</fullName>
    </recommendedName>
</protein>
<comment type="caution">
    <text evidence="2">The sequence shown here is derived from an EMBL/GenBank/DDBJ whole genome shotgun (WGS) entry which is preliminary data.</text>
</comment>
<evidence type="ECO:0000256" key="1">
    <source>
        <dbReference type="SAM" id="MobiDB-lite"/>
    </source>
</evidence>
<dbReference type="EMBL" id="JBAMIC010000013">
    <property type="protein sequence ID" value="KAK7097145.1"/>
    <property type="molecule type" value="Genomic_DNA"/>
</dbReference>
<feature type="compositionally biased region" description="Basic and acidic residues" evidence="1">
    <location>
        <begin position="294"/>
        <end position="346"/>
    </location>
</feature>
<feature type="compositionally biased region" description="Basic residues" evidence="1">
    <location>
        <begin position="478"/>
        <end position="492"/>
    </location>
</feature>
<feature type="compositionally biased region" description="Basic and acidic residues" evidence="1">
    <location>
        <begin position="507"/>
        <end position="534"/>
    </location>
</feature>
<dbReference type="AlphaFoldDB" id="A0AAN9G7X5"/>
<feature type="compositionally biased region" description="Basic and acidic residues" evidence="1">
    <location>
        <begin position="634"/>
        <end position="653"/>
    </location>
</feature>
<keyword evidence="3" id="KW-1185">Reference proteome</keyword>
<proteinExistence type="predicted"/>